<dbReference type="Proteomes" id="UP000823613">
    <property type="component" value="Unassembled WGS sequence"/>
</dbReference>
<reference evidence="2" key="1">
    <citation type="submission" date="2020-10" db="EMBL/GenBank/DDBJ databases">
        <authorList>
            <person name="Gilroy R."/>
        </authorList>
    </citation>
    <scope>NUCLEOTIDE SEQUENCE</scope>
    <source>
        <strain evidence="2">11159</strain>
    </source>
</reference>
<organism evidence="2 3">
    <name type="scientific">Candidatus Onthovivens merdipullorum</name>
    <dbReference type="NCBI Taxonomy" id="2840889"/>
    <lineage>
        <taxon>Bacteria</taxon>
        <taxon>Bacillati</taxon>
        <taxon>Bacillota</taxon>
        <taxon>Bacilli</taxon>
        <taxon>Bacillales</taxon>
        <taxon>Candidatus Onthovivens</taxon>
    </lineage>
</organism>
<name>A0A9D9DK19_9BACL</name>
<feature type="transmembrane region" description="Helical" evidence="1">
    <location>
        <begin position="50"/>
        <end position="76"/>
    </location>
</feature>
<dbReference type="AlphaFoldDB" id="A0A9D9DK19"/>
<evidence type="ECO:0000313" key="2">
    <source>
        <dbReference type="EMBL" id="MBO8427570.1"/>
    </source>
</evidence>
<keyword evidence="1" id="KW-0812">Transmembrane</keyword>
<accession>A0A9D9DK19</accession>
<evidence type="ECO:0000313" key="3">
    <source>
        <dbReference type="Proteomes" id="UP000823613"/>
    </source>
</evidence>
<keyword evidence="1" id="KW-0472">Membrane</keyword>
<dbReference type="EMBL" id="JADIMY010000071">
    <property type="protein sequence ID" value="MBO8427570.1"/>
    <property type="molecule type" value="Genomic_DNA"/>
</dbReference>
<keyword evidence="1" id="KW-1133">Transmembrane helix</keyword>
<evidence type="ECO:0000256" key="1">
    <source>
        <dbReference type="SAM" id="Phobius"/>
    </source>
</evidence>
<proteinExistence type="predicted"/>
<protein>
    <submittedName>
        <fullName evidence="2">DUF3899 domain-containing protein</fullName>
    </submittedName>
</protein>
<comment type="caution">
    <text evidence="2">The sequence shown here is derived from an EMBL/GenBank/DDBJ whole genome shotgun (WGS) entry which is preliminary data.</text>
</comment>
<sequence length="142" mass="16681">MEIKKYKFDFRRFFFLYGIRFLIAFFVALLIFILIFVFTGPSLLSATNGAFYSLVTMLIVAFGSYATNAGFFDIVAYSGLRFLKRFTKSDKIHADFYGTYDYTKSKEAIRRESKKVFLVYLIVALLYLILTLILYLIYKLNY</sequence>
<reference evidence="2" key="2">
    <citation type="journal article" date="2021" name="PeerJ">
        <title>Extensive microbial diversity within the chicken gut microbiome revealed by metagenomics and culture.</title>
        <authorList>
            <person name="Gilroy R."/>
            <person name="Ravi A."/>
            <person name="Getino M."/>
            <person name="Pursley I."/>
            <person name="Horton D.L."/>
            <person name="Alikhan N.F."/>
            <person name="Baker D."/>
            <person name="Gharbi K."/>
            <person name="Hall N."/>
            <person name="Watson M."/>
            <person name="Adriaenssens E.M."/>
            <person name="Foster-Nyarko E."/>
            <person name="Jarju S."/>
            <person name="Secka A."/>
            <person name="Antonio M."/>
            <person name="Oren A."/>
            <person name="Chaudhuri R.R."/>
            <person name="La Ragione R."/>
            <person name="Hildebrand F."/>
            <person name="Pallen M.J."/>
        </authorList>
    </citation>
    <scope>NUCLEOTIDE SEQUENCE</scope>
    <source>
        <strain evidence="2">11159</strain>
    </source>
</reference>
<gene>
    <name evidence="2" type="ORF">IAC58_03350</name>
</gene>
<feature type="transmembrane region" description="Helical" evidence="1">
    <location>
        <begin position="116"/>
        <end position="138"/>
    </location>
</feature>
<feature type="transmembrane region" description="Helical" evidence="1">
    <location>
        <begin position="12"/>
        <end position="38"/>
    </location>
</feature>